<comment type="caution">
    <text evidence="1">The sequence shown here is derived from an EMBL/GenBank/DDBJ whole genome shotgun (WGS) entry which is preliminary data.</text>
</comment>
<gene>
    <name evidence="1" type="ORF">GWK47_035241</name>
</gene>
<reference evidence="1" key="1">
    <citation type="submission" date="2020-07" db="EMBL/GenBank/DDBJ databases">
        <title>The High-quality genome of the commercially important snow crab, Chionoecetes opilio.</title>
        <authorList>
            <person name="Jeong J.-H."/>
            <person name="Ryu S."/>
        </authorList>
    </citation>
    <scope>NUCLEOTIDE SEQUENCE</scope>
    <source>
        <strain evidence="1">MADBK_172401_WGS</strain>
        <tissue evidence="1">Digestive gland</tissue>
    </source>
</reference>
<sequence>MASQSEDDCRFAPYPILKLRGGEDRGHQCKPRITPQAELVSPSFRPHWSLARSGPAFTFTVWGSDPGILVKPQIWGLDLFSGQTPVPSSAAVEALFIWGDVWADETSLRPRIRKGKTNKIKVLKDNQKAIHPRSRKAKQISKKVSRSAPVERLFSMGSDVLRAKRSSLTAKNFEMLIFMKGNLKMLNMRKLKRQEEEVPDTDN</sequence>
<dbReference type="EMBL" id="JACEEZ010003661">
    <property type="protein sequence ID" value="KAG0727159.1"/>
    <property type="molecule type" value="Genomic_DNA"/>
</dbReference>
<dbReference type="OrthoDB" id="10050977at2759"/>
<evidence type="ECO:0000313" key="2">
    <source>
        <dbReference type="Proteomes" id="UP000770661"/>
    </source>
</evidence>
<proteinExistence type="predicted"/>
<evidence type="ECO:0000313" key="1">
    <source>
        <dbReference type="EMBL" id="KAG0727159.1"/>
    </source>
</evidence>
<accession>A0A8J5CZK1</accession>
<dbReference type="Proteomes" id="UP000770661">
    <property type="component" value="Unassembled WGS sequence"/>
</dbReference>
<dbReference type="AlphaFoldDB" id="A0A8J5CZK1"/>
<name>A0A8J5CZK1_CHIOP</name>
<organism evidence="1 2">
    <name type="scientific">Chionoecetes opilio</name>
    <name type="common">Atlantic snow crab</name>
    <name type="synonym">Cancer opilio</name>
    <dbReference type="NCBI Taxonomy" id="41210"/>
    <lineage>
        <taxon>Eukaryota</taxon>
        <taxon>Metazoa</taxon>
        <taxon>Ecdysozoa</taxon>
        <taxon>Arthropoda</taxon>
        <taxon>Crustacea</taxon>
        <taxon>Multicrustacea</taxon>
        <taxon>Malacostraca</taxon>
        <taxon>Eumalacostraca</taxon>
        <taxon>Eucarida</taxon>
        <taxon>Decapoda</taxon>
        <taxon>Pleocyemata</taxon>
        <taxon>Brachyura</taxon>
        <taxon>Eubrachyura</taxon>
        <taxon>Majoidea</taxon>
        <taxon>Majidae</taxon>
        <taxon>Chionoecetes</taxon>
    </lineage>
</organism>
<evidence type="ECO:0008006" key="3">
    <source>
        <dbReference type="Google" id="ProtNLM"/>
    </source>
</evidence>
<protein>
    <recommendedName>
        <fullName evidence="3">HAT C-terminal dimerisation domain-containing protein</fullName>
    </recommendedName>
</protein>
<keyword evidence="2" id="KW-1185">Reference proteome</keyword>